<evidence type="ECO:0000313" key="2">
    <source>
        <dbReference type="Proteomes" id="UP000036890"/>
    </source>
</evidence>
<dbReference type="Proteomes" id="UP000036890">
    <property type="component" value="Unassembled WGS sequence"/>
</dbReference>
<gene>
    <name evidence="1" type="ORF">W7K_09115</name>
</gene>
<proteinExistence type="predicted"/>
<dbReference type="AlphaFoldDB" id="A0A0L8ABT2"/>
<dbReference type="RefSeq" id="WP_029379940.1">
    <property type="nucleotide sequence ID" value="NZ_AJLO02000018.1"/>
</dbReference>
<comment type="caution">
    <text evidence="1">The sequence shown here is derived from an EMBL/GenBank/DDBJ whole genome shotgun (WGS) entry which is preliminary data.</text>
</comment>
<reference evidence="1 2" key="1">
    <citation type="journal article" date="2012" name="J. Bacteriol.">
        <title>Genome sequence of a novel nicotine-degrading strain, Pseudomonas geniculata N1.</title>
        <authorList>
            <person name="Tang H."/>
            <person name="Yu H."/>
            <person name="Tai C."/>
            <person name="Huang K."/>
            <person name="Liu Y."/>
            <person name="Wang L."/>
            <person name="Yao Y."/>
            <person name="Wu G."/>
            <person name="Xu P."/>
        </authorList>
    </citation>
    <scope>NUCLEOTIDE SEQUENCE [LARGE SCALE GENOMIC DNA]</scope>
    <source>
        <strain evidence="1 2">N1</strain>
    </source>
</reference>
<protein>
    <recommendedName>
        <fullName evidence="3">Toxin CptA</fullName>
    </recommendedName>
</protein>
<accession>A0A0L8ABT2</accession>
<name>A0A0L8ABT2_9GAMM</name>
<organism evidence="1 2">
    <name type="scientific">Stenotrophomonas geniculata N1</name>
    <dbReference type="NCBI Taxonomy" id="1167641"/>
    <lineage>
        <taxon>Bacteria</taxon>
        <taxon>Pseudomonadati</taxon>
        <taxon>Pseudomonadota</taxon>
        <taxon>Gammaproteobacteria</taxon>
        <taxon>Lysobacterales</taxon>
        <taxon>Lysobacteraceae</taxon>
        <taxon>Stenotrophomonas</taxon>
    </lineage>
</organism>
<sequence>MRTQSPSCRRSSPSSLEWRPSRLQAAAQLAVLLAAPWLLRASDLPPRLLMPAVLLAWGIGLAELAWRQRRPRVQVLLPVPSEPLQVAGQDVDAPQLVVRGPWLLLLWREDRRRRRLLFWPDVLDSGQRRELRLAVAARSVSRRPRSMAP</sequence>
<evidence type="ECO:0008006" key="3">
    <source>
        <dbReference type="Google" id="ProtNLM"/>
    </source>
</evidence>
<dbReference type="OrthoDB" id="6054402at2"/>
<evidence type="ECO:0000313" key="1">
    <source>
        <dbReference type="EMBL" id="KOE99579.1"/>
    </source>
</evidence>
<dbReference type="EMBL" id="AJLO02000018">
    <property type="protein sequence ID" value="KOE99579.1"/>
    <property type="molecule type" value="Genomic_DNA"/>
</dbReference>